<dbReference type="InterPro" id="IPR016024">
    <property type="entry name" value="ARM-type_fold"/>
</dbReference>
<dbReference type="EMBL" id="QXFV01000519">
    <property type="protein sequence ID" value="KAE9035216.1"/>
    <property type="molecule type" value="Genomic_DNA"/>
</dbReference>
<evidence type="ECO:0000313" key="20">
    <source>
        <dbReference type="EMBL" id="KAE9035216.1"/>
    </source>
</evidence>
<gene>
    <name evidence="20" type="ORF">PR001_g9403</name>
    <name evidence="19" type="ORF">PR002_g9636</name>
    <name evidence="21" type="ORF">PR003_g9733</name>
</gene>
<dbReference type="InterPro" id="IPR011016">
    <property type="entry name" value="Znf_RING-CH"/>
</dbReference>
<dbReference type="EC" id="2.3.2.27" evidence="5 15"/>
<dbReference type="InterPro" id="IPR013083">
    <property type="entry name" value="Znf_RING/FYVE/PHD"/>
</dbReference>
<evidence type="ECO:0000259" key="18">
    <source>
        <dbReference type="PROSITE" id="PS51292"/>
    </source>
</evidence>
<dbReference type="Pfam" id="PF22958">
    <property type="entry name" value="Ltn1_1st"/>
    <property type="match status" value="1"/>
</dbReference>
<evidence type="ECO:0000256" key="16">
    <source>
        <dbReference type="SAM" id="MobiDB-lite"/>
    </source>
</evidence>
<keyword evidence="12 15" id="KW-0833">Ubl conjugation pathway</keyword>
<dbReference type="GO" id="GO:1990112">
    <property type="term" value="C:RQC complex"/>
    <property type="evidence" value="ECO:0007669"/>
    <property type="project" value="UniProtKB-UniRule"/>
</dbReference>
<comment type="pathway">
    <text evidence="3 15">Protein modification; protein ubiquitination.</text>
</comment>
<evidence type="ECO:0000256" key="14">
    <source>
        <dbReference type="PROSITE-ProRule" id="PRU00175"/>
    </source>
</evidence>
<feature type="domain" description="RING-CH-type" evidence="18">
    <location>
        <begin position="1797"/>
        <end position="1856"/>
    </location>
</feature>
<sequence length="1856" mass="206418">MPPKKNKQREKQEQSRASSSARAHQSLLASAGSGCAFIGFASFAQPAPHAVQAAPKTFYAKPAVQSIYDGSDHDIALALKMLAKKGAVTKIKALQTFLQDVLPPRTPAELRPMLGHWTQLYTFEMRDQNDRKVRQLLNEVLAALAHKMRPRAFVPHLQRLLPYWHLAMHDVNADVAVVATRAFKTLFPELEMQKTVMEEHVPALMEEFQSFFSRAPDTFEGIPLQPDEKEERYERCISAAVLSIDAVVKFCKENGLKHKLNDEDAGVSVAAVVSSDRFTRLATATSKHPNFTRDIVRRAVYVALVTLCTNAKEIIAVREEAFGKVVLSILGDKSPSNHDAMWNAVLTFLQTFPDVWHASASFPKFVVSAVYPRLFAQIRHGFYGSGRSSFPTLLPFLSMVPLDVAVDPVKGQSVLYAGVLEQCWKFIESKDARFCEPPAITAFFECITGYFSIFLKKGDNAAWLSKQDPEPFEANYVNQFEKVIVTSLTTTLSSPQFPEAQVALFATSMLKMSSRLRNFSSDSTVVNTLKDEFAEKLHTWTHKAISSMITKMSFIPSRMITLVGAGIADAKDNNDDHEAAQWLSTSKDMYRQSLEQIDALVVEPTFSPSKNASIAQLLEAVNGICKTVPLELLLNGSGIPVETHFDSHYRPVLHALAEWKRSSNGKSVAKTMRVALELTRPFFLAAQEKKQFLLQLFQDCSVQFGDMLEASDIIQYGLQFPVTEQGNKLWLSCGSWQTRYESEVSISDQSEPMLGALQAIWQGKLLDEFLMISLKGRLDDLDASAFATLLKACLGGLSNFPVVSSDAVVILCHFVIQNGVDSSDAVVVQILTHLCELFFKLNGELPTELEAVESQLYKQLFHLSARGSYRTEASALWARTVRHSLKRWTASRTEAFMNELAEHVNTFLLADLPAGSVSFNTKQFAAYVKSYVQLGADQTFFSVSQLVEKLDAVNLRCPSDTEDAQQKLFYSRVLSGLGEVCEDEQVVSVLEGYFASMASEDEQRAVDLVAKLVDLDVTHALTWVVFHSGDHIQRGVDLVEIMESYLTLEHLYEALKRSPAVIDKVFANALATCQGKHKRENAEYRDLVFLNKNQGAIVTSQKPSLLTQTQHQKLDKLVAAVLSIFSSVAARMAFVKELVDQKADWKAEAAQTVVVSLLSATYSHDEPSDEAVSALKDFFALCDRDVIAESGTVFLEYQRLVTRAAMEEEKLSSVSSEPGVINLSTQETVMSRLQEMLAPSSSTVVEVAEWTTATEYVSALSRYLQNASSGFRAAWENLARLLVTHAIAGKSETAKITALKIQKRSPALGDRRIVKGDEEQIVLSYSNELVTARLAMLSLVSAMYESNPDSLQELAAHYREALLSIVLCALSESAELKASIVTTYVALVSPSECYQLAELWFNVEEVLANALPALRSTLTSIHDVDHVNRLVLESFGGIETLASLFNEKRYPLQPVLRVLLYILASYSGALRLRNYDASAIDVNAEDEAATESALARVLIPKALRSTLRAVFADKNGESGAANIRMRSRKQKVQEREDITGKLLLWDLFLQLFPSSGSGGESSSEGEGASSTLIASSLSSYVARHGMLTNFLNFSSALLSQEPQSASKAAISELQDTALFDVTDLDKKEDDETWSLHKTRVFQLGTRVFFRTVVRLPAMVRSWWNDDCSRATRSWAAKYFEDHITPSVLAAELELIQKASGGSSAVGESWDDEEMTVKGSRVSREITTTYMKDECALEMVVRVPSSYPLRCVEVECTKRIGISEDRWRRWVLQIIRVTSSRDGSLLDAVLLWKHNVDKEFEGVEPCPICYSILNPKNMGLPSLPCKTCNNKYHNSCLYKWFNQSGKNKCPICQQPFC</sequence>
<keyword evidence="9 15" id="KW-0479">Metal-binding</keyword>
<dbReference type="GO" id="GO:0072344">
    <property type="term" value="P:rescue of stalled ribosome"/>
    <property type="evidence" value="ECO:0007669"/>
    <property type="project" value="UniProtKB-UniRule"/>
</dbReference>
<dbReference type="PROSITE" id="PS50089">
    <property type="entry name" value="ZF_RING_2"/>
    <property type="match status" value="1"/>
</dbReference>
<dbReference type="PROSITE" id="PS51292">
    <property type="entry name" value="ZF_RING_CH"/>
    <property type="match status" value="1"/>
</dbReference>
<dbReference type="InterPro" id="IPR054477">
    <property type="entry name" value="LTN1_E3_ligase_6th"/>
</dbReference>
<comment type="subunit">
    <text evidence="15">Component of the ribosome quality control complex (RQC).</text>
</comment>
<dbReference type="Gene3D" id="3.30.40.10">
    <property type="entry name" value="Zinc/RING finger domain, C3HC4 (zinc finger)"/>
    <property type="match status" value="1"/>
</dbReference>
<dbReference type="InterPro" id="IPR001841">
    <property type="entry name" value="Znf_RING"/>
</dbReference>
<evidence type="ECO:0000256" key="8">
    <source>
        <dbReference type="ARBA" id="ARBA00022679"/>
    </source>
</evidence>
<keyword evidence="13 15" id="KW-0862">Zinc</keyword>
<evidence type="ECO:0000256" key="15">
    <source>
        <dbReference type="RuleBase" id="RU367090"/>
    </source>
</evidence>
<comment type="catalytic activity">
    <reaction evidence="1 15">
        <text>S-ubiquitinyl-[E2 ubiquitin-conjugating enzyme]-L-cysteine + [acceptor protein]-L-lysine = [E2 ubiquitin-conjugating enzyme]-L-cysteine + N(6)-ubiquitinyl-[acceptor protein]-L-lysine.</text>
        <dbReference type="EC" id="2.3.2.27"/>
    </reaction>
</comment>
<dbReference type="PANTHER" id="PTHR12389:SF0">
    <property type="entry name" value="E3 UBIQUITIN-PROTEIN LIGASE LISTERIN"/>
    <property type="match status" value="1"/>
</dbReference>
<evidence type="ECO:0000256" key="4">
    <source>
        <dbReference type="ARBA" id="ARBA00007997"/>
    </source>
</evidence>
<evidence type="ECO:0000313" key="19">
    <source>
        <dbReference type="EMBL" id="KAE9031426.1"/>
    </source>
</evidence>
<dbReference type="GO" id="GO:0043023">
    <property type="term" value="F:ribosomal large subunit binding"/>
    <property type="evidence" value="ECO:0007669"/>
    <property type="project" value="TreeGrafter"/>
</dbReference>
<feature type="region of interest" description="Disordered" evidence="16">
    <location>
        <begin position="1"/>
        <end position="24"/>
    </location>
</feature>
<accession>A0A6A3MIU8</accession>
<dbReference type="InterPro" id="IPR039795">
    <property type="entry name" value="LTN1/Rkr1"/>
</dbReference>
<dbReference type="SMART" id="SM00744">
    <property type="entry name" value="RINGv"/>
    <property type="match status" value="1"/>
</dbReference>
<dbReference type="FunFam" id="3.30.40.10:FF:000038">
    <property type="entry name" value="E3 ubiquitin-protein ligase listerin"/>
    <property type="match status" value="1"/>
</dbReference>
<dbReference type="GO" id="GO:0005829">
    <property type="term" value="C:cytosol"/>
    <property type="evidence" value="ECO:0007669"/>
    <property type="project" value="UniProtKB-SubCell"/>
</dbReference>
<dbReference type="OrthoDB" id="6108at2759"/>
<name>A0A6A3MIU8_9STRA</name>
<feature type="domain" description="RING-type" evidence="17">
    <location>
        <begin position="1805"/>
        <end position="1852"/>
    </location>
</feature>
<evidence type="ECO:0000256" key="2">
    <source>
        <dbReference type="ARBA" id="ARBA00004514"/>
    </source>
</evidence>
<evidence type="ECO:0000256" key="3">
    <source>
        <dbReference type="ARBA" id="ARBA00004906"/>
    </source>
</evidence>
<dbReference type="Proteomes" id="UP000435112">
    <property type="component" value="Unassembled WGS sequence"/>
</dbReference>
<evidence type="ECO:0000256" key="9">
    <source>
        <dbReference type="ARBA" id="ARBA00022723"/>
    </source>
</evidence>
<comment type="subcellular location">
    <subcellularLocation>
        <location evidence="2">Cytoplasm</location>
        <location evidence="2">Cytosol</location>
    </subcellularLocation>
</comment>
<evidence type="ECO:0000259" key="17">
    <source>
        <dbReference type="PROSITE" id="PS50089"/>
    </source>
</evidence>
<reference evidence="22 24" key="1">
    <citation type="submission" date="2018-09" db="EMBL/GenBank/DDBJ databases">
        <title>Genomic investigation of the strawberry pathogen Phytophthora fragariae indicates pathogenicity is determined by transcriptional variation in three key races.</title>
        <authorList>
            <person name="Adams T.M."/>
            <person name="Armitage A.D."/>
            <person name="Sobczyk M.K."/>
            <person name="Bates H.J."/>
            <person name="Dunwell J.M."/>
            <person name="Nellist C.F."/>
            <person name="Harrison R.J."/>
        </authorList>
    </citation>
    <scope>NUCLEOTIDE SEQUENCE [LARGE SCALE GENOMIC DNA]</scope>
    <source>
        <strain evidence="20 22">SCRP249</strain>
        <strain evidence="19 24">SCRP324</strain>
        <strain evidence="21 23">SCRP333</strain>
    </source>
</reference>
<feature type="compositionally biased region" description="Low complexity" evidence="16">
    <location>
        <begin position="15"/>
        <end position="24"/>
    </location>
</feature>
<evidence type="ECO:0000313" key="21">
    <source>
        <dbReference type="EMBL" id="KAE9341928.1"/>
    </source>
</evidence>
<dbReference type="Proteomes" id="UP000434957">
    <property type="component" value="Unassembled WGS sequence"/>
</dbReference>
<evidence type="ECO:0000256" key="13">
    <source>
        <dbReference type="ARBA" id="ARBA00022833"/>
    </source>
</evidence>
<protein>
    <recommendedName>
        <fullName evidence="6 15">E3 ubiquitin-protein ligase listerin</fullName>
        <ecNumber evidence="5 15">2.3.2.27</ecNumber>
    </recommendedName>
    <alternativeName>
        <fullName evidence="15">RING-type E3 ubiquitin transferase listerin</fullName>
    </alternativeName>
</protein>
<evidence type="ECO:0000256" key="7">
    <source>
        <dbReference type="ARBA" id="ARBA00022490"/>
    </source>
</evidence>
<keyword evidence="8 15" id="KW-0808">Transferase</keyword>
<evidence type="ECO:0000313" key="22">
    <source>
        <dbReference type="Proteomes" id="UP000429607"/>
    </source>
</evidence>
<comment type="caution">
    <text evidence="19">The sequence shown here is derived from an EMBL/GenBank/DDBJ whole genome shotgun (WGS) entry which is preliminary data.</text>
</comment>
<dbReference type="Pfam" id="PF23009">
    <property type="entry name" value="UBC_like"/>
    <property type="match status" value="1"/>
</dbReference>
<evidence type="ECO:0000256" key="11">
    <source>
        <dbReference type="ARBA" id="ARBA00022771"/>
    </source>
</evidence>
<keyword evidence="11 14" id="KW-0863">Zinc-finger</keyword>
<evidence type="ECO:0000256" key="5">
    <source>
        <dbReference type="ARBA" id="ARBA00012483"/>
    </source>
</evidence>
<dbReference type="InterPro" id="IPR054476">
    <property type="entry name" value="Ltn1_N"/>
</dbReference>
<evidence type="ECO:0000313" key="23">
    <source>
        <dbReference type="Proteomes" id="UP000434957"/>
    </source>
</evidence>
<dbReference type="UniPathway" id="UPA00143"/>
<evidence type="ECO:0000256" key="12">
    <source>
        <dbReference type="ARBA" id="ARBA00022786"/>
    </source>
</evidence>
<dbReference type="CDD" id="cd16491">
    <property type="entry name" value="RING-CH-C4HC3_LTN1"/>
    <property type="match status" value="1"/>
</dbReference>
<keyword evidence="7" id="KW-0963">Cytoplasm</keyword>
<keyword evidence="10" id="KW-0677">Repeat</keyword>
<dbReference type="GO" id="GO:0016567">
    <property type="term" value="P:protein ubiquitination"/>
    <property type="evidence" value="ECO:0007669"/>
    <property type="project" value="UniProtKB-UniPathway"/>
</dbReference>
<dbReference type="GO" id="GO:1990116">
    <property type="term" value="P:ribosome-associated ubiquitin-dependent protein catabolic process"/>
    <property type="evidence" value="ECO:0007669"/>
    <property type="project" value="UniProtKB-UniRule"/>
</dbReference>
<comment type="similarity">
    <text evidence="4 15">Belongs to the LTN1 family.</text>
</comment>
<dbReference type="PROSITE" id="PS51257">
    <property type="entry name" value="PROKAR_LIPOPROTEIN"/>
    <property type="match status" value="1"/>
</dbReference>
<dbReference type="EMBL" id="QXFU01000520">
    <property type="protein sequence ID" value="KAE9031426.1"/>
    <property type="molecule type" value="Genomic_DNA"/>
</dbReference>
<proteinExistence type="inferred from homology"/>
<evidence type="ECO:0000256" key="6">
    <source>
        <dbReference type="ARBA" id="ARBA00017157"/>
    </source>
</evidence>
<dbReference type="SUPFAM" id="SSF48371">
    <property type="entry name" value="ARM repeat"/>
    <property type="match status" value="1"/>
</dbReference>
<dbReference type="InterPro" id="IPR054478">
    <property type="entry name" value="LTN1_UBC"/>
</dbReference>
<organism evidence="19 24">
    <name type="scientific">Phytophthora rubi</name>
    <dbReference type="NCBI Taxonomy" id="129364"/>
    <lineage>
        <taxon>Eukaryota</taxon>
        <taxon>Sar</taxon>
        <taxon>Stramenopiles</taxon>
        <taxon>Oomycota</taxon>
        <taxon>Peronosporomycetes</taxon>
        <taxon>Peronosporales</taxon>
        <taxon>Peronosporaceae</taxon>
        <taxon>Phytophthora</taxon>
    </lineage>
</organism>
<dbReference type="Proteomes" id="UP000429607">
    <property type="component" value="Unassembled WGS sequence"/>
</dbReference>
<dbReference type="EMBL" id="QXFT01000512">
    <property type="protein sequence ID" value="KAE9341928.1"/>
    <property type="molecule type" value="Genomic_DNA"/>
</dbReference>
<comment type="function">
    <text evidence="15">E3 ubiquitin-protein ligase. Component of the ribosome quality control complex (RQC), a ribosome-associated complex that mediates ubiquitination and extraction of incompletely synthesized nascent chains for proteasomal degradation.</text>
</comment>
<dbReference type="PANTHER" id="PTHR12389">
    <property type="entry name" value="ZINC FINGER PROTEIN 294"/>
    <property type="match status" value="1"/>
</dbReference>
<dbReference type="SUPFAM" id="SSF57850">
    <property type="entry name" value="RING/U-box"/>
    <property type="match status" value="1"/>
</dbReference>
<dbReference type="GO" id="GO:0061630">
    <property type="term" value="F:ubiquitin protein ligase activity"/>
    <property type="evidence" value="ECO:0007669"/>
    <property type="project" value="UniProtKB-UniRule"/>
</dbReference>
<evidence type="ECO:0000256" key="1">
    <source>
        <dbReference type="ARBA" id="ARBA00000900"/>
    </source>
</evidence>
<dbReference type="Pfam" id="PF22999">
    <property type="entry name" value="LTN1_E3_ligase_6th"/>
    <property type="match status" value="1"/>
</dbReference>
<dbReference type="InterPro" id="IPR039804">
    <property type="entry name" value="RING-CH-C4HC3_LTN1"/>
</dbReference>
<dbReference type="GO" id="GO:0008270">
    <property type="term" value="F:zinc ion binding"/>
    <property type="evidence" value="ECO:0007669"/>
    <property type="project" value="UniProtKB-KW"/>
</dbReference>
<evidence type="ECO:0000313" key="24">
    <source>
        <dbReference type="Proteomes" id="UP000435112"/>
    </source>
</evidence>
<keyword evidence="23" id="KW-1185">Reference proteome</keyword>
<evidence type="ECO:0000256" key="10">
    <source>
        <dbReference type="ARBA" id="ARBA00022737"/>
    </source>
</evidence>